<keyword evidence="4" id="KW-1185">Reference proteome</keyword>
<dbReference type="EMBL" id="BMHK01000001">
    <property type="protein sequence ID" value="GGB86040.1"/>
    <property type="molecule type" value="Genomic_DNA"/>
</dbReference>
<name>A0A916X2T4_9SPHN</name>
<organism evidence="3 4">
    <name type="scientific">Novosphingobium endophyticum</name>
    <dbReference type="NCBI Taxonomy" id="1955250"/>
    <lineage>
        <taxon>Bacteria</taxon>
        <taxon>Pseudomonadati</taxon>
        <taxon>Pseudomonadota</taxon>
        <taxon>Alphaproteobacteria</taxon>
        <taxon>Sphingomonadales</taxon>
        <taxon>Sphingomonadaceae</taxon>
        <taxon>Novosphingobium</taxon>
    </lineage>
</organism>
<evidence type="ECO:0000259" key="2">
    <source>
        <dbReference type="Pfam" id="PF07811"/>
    </source>
</evidence>
<proteinExistence type="predicted"/>
<sequence length="135" mass="14492">MAIETALVAPLLALMALGTFEVGMLVSRQQELQSSASEAEGIVLAAAGGTGTPSDKIKQVLQDSLGLSAEQVTLEQRFRCNATSTLTTDASTCDSDQPIYQYVRLTVTDTYTPIWTEFGVGSPITYNVERTIQVQ</sequence>
<dbReference type="Pfam" id="PF07811">
    <property type="entry name" value="TadE"/>
    <property type="match status" value="1"/>
</dbReference>
<dbReference type="InterPro" id="IPR012495">
    <property type="entry name" value="TadE-like_dom"/>
</dbReference>
<feature type="transmembrane region" description="Helical" evidence="1">
    <location>
        <begin position="6"/>
        <end position="26"/>
    </location>
</feature>
<dbReference type="AlphaFoldDB" id="A0A916X2T4"/>
<evidence type="ECO:0000256" key="1">
    <source>
        <dbReference type="SAM" id="Phobius"/>
    </source>
</evidence>
<reference evidence="3" key="2">
    <citation type="submission" date="2020-09" db="EMBL/GenBank/DDBJ databases">
        <authorList>
            <person name="Sun Q."/>
            <person name="Zhou Y."/>
        </authorList>
    </citation>
    <scope>NUCLEOTIDE SEQUENCE</scope>
    <source>
        <strain evidence="3">CGMCC 1.15095</strain>
    </source>
</reference>
<keyword evidence="1" id="KW-1133">Transmembrane helix</keyword>
<reference evidence="3" key="1">
    <citation type="journal article" date="2014" name="Int. J. Syst. Evol. Microbiol.">
        <title>Complete genome sequence of Corynebacterium casei LMG S-19264T (=DSM 44701T), isolated from a smear-ripened cheese.</title>
        <authorList>
            <consortium name="US DOE Joint Genome Institute (JGI-PGF)"/>
            <person name="Walter F."/>
            <person name="Albersmeier A."/>
            <person name="Kalinowski J."/>
            <person name="Ruckert C."/>
        </authorList>
    </citation>
    <scope>NUCLEOTIDE SEQUENCE</scope>
    <source>
        <strain evidence="3">CGMCC 1.15095</strain>
    </source>
</reference>
<evidence type="ECO:0000313" key="4">
    <source>
        <dbReference type="Proteomes" id="UP000608154"/>
    </source>
</evidence>
<keyword evidence="1" id="KW-0812">Transmembrane</keyword>
<feature type="domain" description="TadE-like" evidence="2">
    <location>
        <begin position="2"/>
        <end position="39"/>
    </location>
</feature>
<dbReference type="RefSeq" id="WP_229735749.1">
    <property type="nucleotide sequence ID" value="NZ_BMHK01000001.1"/>
</dbReference>
<dbReference type="Proteomes" id="UP000608154">
    <property type="component" value="Unassembled WGS sequence"/>
</dbReference>
<accession>A0A916X2T4</accession>
<keyword evidence="1" id="KW-0472">Membrane</keyword>
<evidence type="ECO:0000313" key="3">
    <source>
        <dbReference type="EMBL" id="GGB86040.1"/>
    </source>
</evidence>
<protein>
    <recommendedName>
        <fullName evidence="2">TadE-like domain-containing protein</fullName>
    </recommendedName>
</protein>
<comment type="caution">
    <text evidence="3">The sequence shown here is derived from an EMBL/GenBank/DDBJ whole genome shotgun (WGS) entry which is preliminary data.</text>
</comment>
<gene>
    <name evidence="3" type="ORF">GCM10011494_00400</name>
</gene>